<keyword evidence="1" id="KW-0472">Membrane</keyword>
<organism evidence="2 3">
    <name type="scientific">Thalassiosira oceanica</name>
    <name type="common">Marine diatom</name>
    <dbReference type="NCBI Taxonomy" id="159749"/>
    <lineage>
        <taxon>Eukaryota</taxon>
        <taxon>Sar</taxon>
        <taxon>Stramenopiles</taxon>
        <taxon>Ochrophyta</taxon>
        <taxon>Bacillariophyta</taxon>
        <taxon>Coscinodiscophyceae</taxon>
        <taxon>Thalassiosirophycidae</taxon>
        <taxon>Thalassiosirales</taxon>
        <taxon>Thalassiosiraceae</taxon>
        <taxon>Thalassiosira</taxon>
    </lineage>
</organism>
<keyword evidence="1" id="KW-0812">Transmembrane</keyword>
<proteinExistence type="predicted"/>
<comment type="caution">
    <text evidence="2">The sequence shown here is derived from an EMBL/GenBank/DDBJ whole genome shotgun (WGS) entry which is preliminary data.</text>
</comment>
<protein>
    <submittedName>
        <fullName evidence="2">Uncharacterized protein</fullName>
    </submittedName>
</protein>
<dbReference type="AlphaFoldDB" id="K0T7F1"/>
<gene>
    <name evidence="2" type="ORF">THAOC_05353</name>
</gene>
<evidence type="ECO:0000256" key="1">
    <source>
        <dbReference type="SAM" id="Phobius"/>
    </source>
</evidence>
<name>K0T7F1_THAOC</name>
<dbReference type="OrthoDB" id="497944at2759"/>
<dbReference type="OMA" id="LNTAYVM"/>
<keyword evidence="1" id="KW-1133">Transmembrane helix</keyword>
<evidence type="ECO:0000313" key="3">
    <source>
        <dbReference type="Proteomes" id="UP000266841"/>
    </source>
</evidence>
<keyword evidence="3" id="KW-1185">Reference proteome</keyword>
<accession>K0T7F1</accession>
<sequence>MGDGWAVTCLAFDFVLGVLGITTTLTAARDFPHRLVANRKGESGTLSESAVVTHGEMIEHSFYQGLNLWQAMYLHSTSWLLPVRSSNAGRLGLLWLVTLPWAARRLFPVNSFSANWKAIGKSDPNENRTLMRVGNNKHRAAPTINSMYFVKKWQYVFYKHVILHGLNVSMALVETNGEMKYRGALPLSTEWRVFWLCLNTSYVIEFFLQSLVKRRDVISQRTMLLMNALLMASSSLAASTAVFGAVRWEAALVSVLLNFGNRGRDVVNTMATAALVYIFA</sequence>
<evidence type="ECO:0000313" key="2">
    <source>
        <dbReference type="EMBL" id="EJK73049.1"/>
    </source>
</evidence>
<dbReference type="Proteomes" id="UP000266841">
    <property type="component" value="Unassembled WGS sequence"/>
</dbReference>
<feature type="transmembrane region" description="Helical" evidence="1">
    <location>
        <begin position="224"/>
        <end position="246"/>
    </location>
</feature>
<dbReference type="EMBL" id="AGNL01004918">
    <property type="protein sequence ID" value="EJK73049.1"/>
    <property type="molecule type" value="Genomic_DNA"/>
</dbReference>
<reference evidence="2 3" key="1">
    <citation type="journal article" date="2012" name="Genome Biol.">
        <title>Genome and low-iron response of an oceanic diatom adapted to chronic iron limitation.</title>
        <authorList>
            <person name="Lommer M."/>
            <person name="Specht M."/>
            <person name="Roy A.S."/>
            <person name="Kraemer L."/>
            <person name="Andreson R."/>
            <person name="Gutowska M.A."/>
            <person name="Wolf J."/>
            <person name="Bergner S.V."/>
            <person name="Schilhabel M.B."/>
            <person name="Klostermeier U.C."/>
            <person name="Beiko R.G."/>
            <person name="Rosenstiel P."/>
            <person name="Hippler M."/>
            <person name="Laroche J."/>
        </authorList>
    </citation>
    <scope>NUCLEOTIDE SEQUENCE [LARGE SCALE GENOMIC DNA]</scope>
    <source>
        <strain evidence="2 3">CCMP1005</strain>
    </source>
</reference>
<dbReference type="eggNOG" id="ENOG502RZEE">
    <property type="taxonomic scope" value="Eukaryota"/>
</dbReference>